<dbReference type="Proteomes" id="UP000814033">
    <property type="component" value="Unassembled WGS sequence"/>
</dbReference>
<proteinExistence type="predicted"/>
<accession>A0ACB8R583</accession>
<reference evidence="1" key="1">
    <citation type="submission" date="2021-02" db="EMBL/GenBank/DDBJ databases">
        <authorList>
            <consortium name="DOE Joint Genome Institute"/>
            <person name="Ahrendt S."/>
            <person name="Looney B.P."/>
            <person name="Miyauchi S."/>
            <person name="Morin E."/>
            <person name="Drula E."/>
            <person name="Courty P.E."/>
            <person name="Chicoki N."/>
            <person name="Fauchery L."/>
            <person name="Kohler A."/>
            <person name="Kuo A."/>
            <person name="Labutti K."/>
            <person name="Pangilinan J."/>
            <person name="Lipzen A."/>
            <person name="Riley R."/>
            <person name="Andreopoulos W."/>
            <person name="He G."/>
            <person name="Johnson J."/>
            <person name="Barry K.W."/>
            <person name="Grigoriev I.V."/>
            <person name="Nagy L."/>
            <person name="Hibbett D."/>
            <person name="Henrissat B."/>
            <person name="Matheny P.B."/>
            <person name="Labbe J."/>
            <person name="Martin F."/>
        </authorList>
    </citation>
    <scope>NUCLEOTIDE SEQUENCE</scope>
    <source>
        <strain evidence="1">FP105234-sp</strain>
    </source>
</reference>
<dbReference type="EMBL" id="MU276341">
    <property type="protein sequence ID" value="KAI0039193.1"/>
    <property type="molecule type" value="Genomic_DNA"/>
</dbReference>
<reference evidence="1" key="2">
    <citation type="journal article" date="2022" name="New Phytol.">
        <title>Evolutionary transition to the ectomycorrhizal habit in the genomes of a hyperdiverse lineage of mushroom-forming fungi.</title>
        <authorList>
            <person name="Looney B."/>
            <person name="Miyauchi S."/>
            <person name="Morin E."/>
            <person name="Drula E."/>
            <person name="Courty P.E."/>
            <person name="Kohler A."/>
            <person name="Kuo A."/>
            <person name="LaButti K."/>
            <person name="Pangilinan J."/>
            <person name="Lipzen A."/>
            <person name="Riley R."/>
            <person name="Andreopoulos W."/>
            <person name="He G."/>
            <person name="Johnson J."/>
            <person name="Nolan M."/>
            <person name="Tritt A."/>
            <person name="Barry K.W."/>
            <person name="Grigoriev I.V."/>
            <person name="Nagy L.G."/>
            <person name="Hibbett D."/>
            <person name="Henrissat B."/>
            <person name="Matheny P.B."/>
            <person name="Labbe J."/>
            <person name="Martin F.M."/>
        </authorList>
    </citation>
    <scope>NUCLEOTIDE SEQUENCE</scope>
    <source>
        <strain evidence="1">FP105234-sp</strain>
    </source>
</reference>
<comment type="caution">
    <text evidence="1">The sequence shown here is derived from an EMBL/GenBank/DDBJ whole genome shotgun (WGS) entry which is preliminary data.</text>
</comment>
<evidence type="ECO:0000313" key="2">
    <source>
        <dbReference type="Proteomes" id="UP000814033"/>
    </source>
</evidence>
<sequence length="109" mass="12305">MGDGAEYSLEITRLSPGNSKLAPQAFRAAVDFRVAHPRCCQHSIGNEIQMSRGRRRILLSCASEARRQQNSRPTARRSLRRARASWSVWLAGSYWLDAQDGRARQCMAD</sequence>
<name>A0ACB8R583_9AGAM</name>
<gene>
    <name evidence="1" type="ORF">FA95DRAFT_1078445</name>
</gene>
<evidence type="ECO:0000313" key="1">
    <source>
        <dbReference type="EMBL" id="KAI0039193.1"/>
    </source>
</evidence>
<organism evidence="1 2">
    <name type="scientific">Auriscalpium vulgare</name>
    <dbReference type="NCBI Taxonomy" id="40419"/>
    <lineage>
        <taxon>Eukaryota</taxon>
        <taxon>Fungi</taxon>
        <taxon>Dikarya</taxon>
        <taxon>Basidiomycota</taxon>
        <taxon>Agaricomycotina</taxon>
        <taxon>Agaricomycetes</taxon>
        <taxon>Russulales</taxon>
        <taxon>Auriscalpiaceae</taxon>
        <taxon>Auriscalpium</taxon>
    </lineage>
</organism>
<protein>
    <submittedName>
        <fullName evidence="1">Uncharacterized protein</fullName>
    </submittedName>
</protein>
<keyword evidence="2" id="KW-1185">Reference proteome</keyword>